<protein>
    <recommendedName>
        <fullName evidence="2">Transglycosylase SLT domain-containing protein</fullName>
    </recommendedName>
</protein>
<dbReference type="InterPro" id="IPR008258">
    <property type="entry name" value="Transglycosylase_SLT_dom_1"/>
</dbReference>
<gene>
    <name evidence="3" type="ORF">CUZ56_01868</name>
</gene>
<dbReference type="InterPro" id="IPR023346">
    <property type="entry name" value="Lysozyme-like_dom_sf"/>
</dbReference>
<evidence type="ECO:0000259" key="2">
    <source>
        <dbReference type="Pfam" id="PF01464"/>
    </source>
</evidence>
<organism evidence="3 4">
    <name type="scientific">Saezia sanguinis</name>
    <dbReference type="NCBI Taxonomy" id="1965230"/>
    <lineage>
        <taxon>Bacteria</taxon>
        <taxon>Pseudomonadati</taxon>
        <taxon>Pseudomonadota</taxon>
        <taxon>Betaproteobacteria</taxon>
        <taxon>Burkholderiales</taxon>
        <taxon>Saeziaceae</taxon>
        <taxon>Saezia</taxon>
    </lineage>
</organism>
<dbReference type="OrthoDB" id="6775714at2"/>
<dbReference type="Pfam" id="PF01464">
    <property type="entry name" value="SLT"/>
    <property type="match status" value="1"/>
</dbReference>
<dbReference type="CDD" id="cd00254">
    <property type="entry name" value="LT-like"/>
    <property type="match status" value="1"/>
</dbReference>
<evidence type="ECO:0000313" key="3">
    <source>
        <dbReference type="EMBL" id="RUS66588.1"/>
    </source>
</evidence>
<dbReference type="Gene3D" id="1.10.530.10">
    <property type="match status" value="1"/>
</dbReference>
<evidence type="ECO:0000256" key="1">
    <source>
        <dbReference type="SAM" id="MobiDB-lite"/>
    </source>
</evidence>
<accession>A0A433SCW4</accession>
<sequence>MPAIPFYQRQVVPSMSGGAAQVSGKDPVGAAVGQMGQVGAQVVAEMEKKRQAQLEFEEQMRAQGMLEEGQRMWNEQMQQRQQEWDFDTDLNQELDKGFDPWFAQRLNSFRTAGARALFATKAQEMRRGLSTSNQNYQRTMLVERDKLGLAQFVSNSASELADDPALFDDRTSSLEHMLALNQNLDQVSKDAIFYNARSTWAASAVQAQIRRGEVPDAGLSAMQQDLGIRTPGAASSGGTAAQQSVALDGKDVSQVSQQMGGTSVNVANPSAVPQEVKRSLEQFKLTDEQNNKLIAAAGGNTWLYMALRTALIAENLSFGRVRDDRESNKRAVGPFQFIPPTAESFTSSVDGRRYTHEDMRNFDYALDAAKQYFGELYKRFDGNMLAALANYNGGEAASRAVLAGREPPAQETRNYLRAAQAMGVSGDGLMAAVQLVGQSTDNALHSAEAAPDPGSDAATKVKSDSGAVPEAESGAAQPVASPTVGSEQREALPRYWQYLNAEDKHRFYTMLQSQQQAQRAQQAGAAQTAYNQCMVLMAQGQMPSAEQQGQVTLESLRQVYGDEAPQKFAEYQLKTDSMAYRPGVMQASNQMLRYYLNGGNIPGMSDAANPAAMALAAQSELKLREADPAYHAFSSGGEEMLTLKNGFSRMHAQAKAEYIAAMNRNDVAAQQNAMARMMLAQNQINALLFQTQYQWSRDGRAVRFLDNQQVASLQDFLMNGHPDAVARDIKIMYDTYGENFRQAFGEIFAGNNRLADLYMPILSAREKDFRNIVYAARLTEDGREALIAGRHLRPYQTERLENLVNQQVALLDKTLEPDNELFPFASSSRREMILRLAYMNLQQSNGNLDIGEAVKLAGESVVSRYVLHDGLLLPRKSVEAAEALGIMGGKTRLATLADSNARNWITDHAPDIHARGLANSLDPYGRVADISRFNGSIKLYTEHDGSGMALFFVDKKTDEQYRAYTNDGKPVVLPWKILGITPEKLYEQKMQEAAIMQQANELSLVYQEQYSGMAD</sequence>
<feature type="region of interest" description="Disordered" evidence="1">
    <location>
        <begin position="228"/>
        <end position="248"/>
    </location>
</feature>
<comment type="caution">
    <text evidence="3">The sequence shown here is derived from an EMBL/GenBank/DDBJ whole genome shotgun (WGS) entry which is preliminary data.</text>
</comment>
<feature type="domain" description="Transglycosylase SLT" evidence="2">
    <location>
        <begin position="327"/>
        <end position="402"/>
    </location>
</feature>
<dbReference type="Proteomes" id="UP000286947">
    <property type="component" value="Unassembled WGS sequence"/>
</dbReference>
<feature type="region of interest" description="Disordered" evidence="1">
    <location>
        <begin position="445"/>
        <end position="487"/>
    </location>
</feature>
<evidence type="ECO:0000313" key="4">
    <source>
        <dbReference type="Proteomes" id="UP000286947"/>
    </source>
</evidence>
<feature type="compositionally biased region" description="Low complexity" evidence="1">
    <location>
        <begin position="232"/>
        <end position="246"/>
    </location>
</feature>
<name>A0A433SCW4_9BURK</name>
<reference evidence="3 4" key="1">
    <citation type="submission" date="2018-01" db="EMBL/GenBank/DDBJ databases">
        <title>Saezia sanguinis gen. nov., sp. nov., in the order Burkholderiales isolated from human blood.</title>
        <authorList>
            <person name="Medina-Pascual M.J."/>
            <person name="Valdezate S."/>
            <person name="Monzon S."/>
            <person name="Cuesta I."/>
            <person name="Carrasco G."/>
            <person name="Villalon P."/>
            <person name="Saez-Nieto J.A."/>
        </authorList>
    </citation>
    <scope>NUCLEOTIDE SEQUENCE [LARGE SCALE GENOMIC DNA]</scope>
    <source>
        <strain evidence="3 4">CNM695-12</strain>
    </source>
</reference>
<dbReference type="EMBL" id="PQSP01000004">
    <property type="protein sequence ID" value="RUS66588.1"/>
    <property type="molecule type" value="Genomic_DNA"/>
</dbReference>
<dbReference type="SUPFAM" id="SSF53955">
    <property type="entry name" value="Lysozyme-like"/>
    <property type="match status" value="1"/>
</dbReference>
<keyword evidence="4" id="KW-1185">Reference proteome</keyword>
<proteinExistence type="predicted"/>
<dbReference type="AlphaFoldDB" id="A0A433SCW4"/>
<dbReference type="RefSeq" id="WP_126980069.1">
    <property type="nucleotide sequence ID" value="NZ_PQSP01000004.1"/>
</dbReference>